<protein>
    <submittedName>
        <fullName evidence="1">DUF2164 family protein</fullName>
    </submittedName>
</protein>
<dbReference type="Pfam" id="PF09932">
    <property type="entry name" value="DUF2164"/>
    <property type="match status" value="1"/>
</dbReference>
<evidence type="ECO:0000313" key="2">
    <source>
        <dbReference type="Proteomes" id="UP001369082"/>
    </source>
</evidence>
<proteinExistence type="predicted"/>
<comment type="caution">
    <text evidence="1">The sequence shown here is derived from an EMBL/GenBank/DDBJ whole genome shotgun (WGS) entry which is preliminary data.</text>
</comment>
<keyword evidence="2" id="KW-1185">Reference proteome</keyword>
<dbReference type="RefSeq" id="WP_341597933.1">
    <property type="nucleotide sequence ID" value="NZ_JBAKAZ010000031.1"/>
</dbReference>
<accession>A0ABU9GR46</accession>
<organism evidence="1 2">
    <name type="scientific">Psychromonas aquatilis</name>
    <dbReference type="NCBI Taxonomy" id="2005072"/>
    <lineage>
        <taxon>Bacteria</taxon>
        <taxon>Pseudomonadati</taxon>
        <taxon>Pseudomonadota</taxon>
        <taxon>Gammaproteobacteria</taxon>
        <taxon>Alteromonadales</taxon>
        <taxon>Psychromonadaceae</taxon>
        <taxon>Psychromonas</taxon>
    </lineage>
</organism>
<dbReference type="InterPro" id="IPR018680">
    <property type="entry name" value="DUF2164"/>
</dbReference>
<evidence type="ECO:0000313" key="1">
    <source>
        <dbReference type="EMBL" id="MEL0629800.1"/>
    </source>
</evidence>
<dbReference type="Proteomes" id="UP001369082">
    <property type="component" value="Unassembled WGS sequence"/>
</dbReference>
<dbReference type="EMBL" id="JBAKAZ010000031">
    <property type="protein sequence ID" value="MEL0629800.1"/>
    <property type="molecule type" value="Genomic_DNA"/>
</dbReference>
<sequence length="48" mass="5671">MVLLDFFSEKVGPYYYNQGLNDARAILDDKLDTITESFYELEKITEFD</sequence>
<gene>
    <name evidence="1" type="ORF">V6256_09275</name>
</gene>
<reference evidence="1 2" key="1">
    <citation type="submission" date="2024-02" db="EMBL/GenBank/DDBJ databases">
        <title>Bacteria isolated from the canopy kelp, Nereocystis luetkeana.</title>
        <authorList>
            <person name="Pfister C.A."/>
            <person name="Younker I.T."/>
            <person name="Light S.H."/>
        </authorList>
    </citation>
    <scope>NUCLEOTIDE SEQUENCE [LARGE SCALE GENOMIC DNA]</scope>
    <source>
        <strain evidence="1 2">TI.1.05</strain>
    </source>
</reference>
<name>A0ABU9GR46_9GAMM</name>